<dbReference type="Proteomes" id="UP001183388">
    <property type="component" value="Unassembled WGS sequence"/>
</dbReference>
<evidence type="ECO:0000256" key="1">
    <source>
        <dbReference type="SAM" id="MobiDB-lite"/>
    </source>
</evidence>
<evidence type="ECO:0000313" key="3">
    <source>
        <dbReference type="EMBL" id="MDT0307960.1"/>
    </source>
</evidence>
<proteinExistence type="predicted"/>
<keyword evidence="2" id="KW-0812">Transmembrane</keyword>
<reference evidence="4" key="1">
    <citation type="submission" date="2023-07" db="EMBL/GenBank/DDBJ databases">
        <title>30 novel species of actinomycetes from the DSMZ collection.</title>
        <authorList>
            <person name="Nouioui I."/>
        </authorList>
    </citation>
    <scope>NUCLEOTIDE SEQUENCE [LARGE SCALE GENOMIC DNA]</scope>
    <source>
        <strain evidence="4">DSM 44917</strain>
    </source>
</reference>
<protein>
    <submittedName>
        <fullName evidence="3">DUF5819 family protein</fullName>
    </submittedName>
</protein>
<dbReference type="Pfam" id="PF19136">
    <property type="entry name" value="DUF5819"/>
    <property type="match status" value="1"/>
</dbReference>
<organism evidence="3 4">
    <name type="scientific">Streptomyces boetiae</name>
    <dbReference type="NCBI Taxonomy" id="3075541"/>
    <lineage>
        <taxon>Bacteria</taxon>
        <taxon>Bacillati</taxon>
        <taxon>Actinomycetota</taxon>
        <taxon>Actinomycetes</taxon>
        <taxon>Kitasatosporales</taxon>
        <taxon>Streptomycetaceae</taxon>
        <taxon>Streptomyces</taxon>
    </lineage>
</organism>
<dbReference type="RefSeq" id="WP_311630910.1">
    <property type="nucleotide sequence ID" value="NZ_JAVREN010000016.1"/>
</dbReference>
<sequence>MKPPEARGQAASAQTGEPRFSALSPPTQAIIAVVAATMALAAVVHMAVAIFYVAPSENTVMDQYGEEIREYVTPEFTRNWQLFAPDPTQVNVHLQARARVRADNGVETTGWIDLSARNHDEMRHNLLPSKTMNTQLRRAWSFYQGSHDEEGNPETAGAPVAEIYLHRIALERLGEDFGSDSIERIQLRLQTTRPDPPPWTDRQGNDTPTYQVLEWWAPDSGARIEEATS</sequence>
<feature type="transmembrane region" description="Helical" evidence="2">
    <location>
        <begin position="29"/>
        <end position="54"/>
    </location>
</feature>
<name>A0ABU2L8R1_9ACTN</name>
<evidence type="ECO:0000313" key="4">
    <source>
        <dbReference type="Proteomes" id="UP001183388"/>
    </source>
</evidence>
<dbReference type="InterPro" id="IPR043857">
    <property type="entry name" value="DUF5819"/>
</dbReference>
<accession>A0ABU2L8R1</accession>
<feature type="region of interest" description="Disordered" evidence="1">
    <location>
        <begin position="1"/>
        <end position="20"/>
    </location>
</feature>
<gene>
    <name evidence="3" type="ORF">RM780_13435</name>
</gene>
<comment type="caution">
    <text evidence="3">The sequence shown here is derived from an EMBL/GenBank/DDBJ whole genome shotgun (WGS) entry which is preliminary data.</text>
</comment>
<keyword evidence="4" id="KW-1185">Reference proteome</keyword>
<keyword evidence="2" id="KW-1133">Transmembrane helix</keyword>
<keyword evidence="2" id="KW-0472">Membrane</keyword>
<dbReference type="EMBL" id="JAVREN010000016">
    <property type="protein sequence ID" value="MDT0307960.1"/>
    <property type="molecule type" value="Genomic_DNA"/>
</dbReference>
<evidence type="ECO:0000256" key="2">
    <source>
        <dbReference type="SAM" id="Phobius"/>
    </source>
</evidence>